<proteinExistence type="predicted"/>
<name>A0A852U4B9_9ACTN</name>
<comment type="caution">
    <text evidence="2">The sequence shown here is derived from an EMBL/GenBank/DDBJ whole genome shotgun (WGS) entry which is preliminary data.</text>
</comment>
<dbReference type="EMBL" id="JACCCC010000001">
    <property type="protein sequence ID" value="NYE50355.1"/>
    <property type="molecule type" value="Genomic_DNA"/>
</dbReference>
<dbReference type="PANTHER" id="PTHR43591">
    <property type="entry name" value="METHYLTRANSFERASE"/>
    <property type="match status" value="1"/>
</dbReference>
<feature type="domain" description="Methyltransferase" evidence="1">
    <location>
        <begin position="144"/>
        <end position="238"/>
    </location>
</feature>
<evidence type="ECO:0000259" key="1">
    <source>
        <dbReference type="Pfam" id="PF13649"/>
    </source>
</evidence>
<evidence type="ECO:0000313" key="3">
    <source>
        <dbReference type="Proteomes" id="UP000589036"/>
    </source>
</evidence>
<dbReference type="InterPro" id="IPR041698">
    <property type="entry name" value="Methyltransf_25"/>
</dbReference>
<dbReference type="CDD" id="cd02440">
    <property type="entry name" value="AdoMet_MTases"/>
    <property type="match status" value="1"/>
</dbReference>
<dbReference type="RefSeq" id="WP_179645846.1">
    <property type="nucleotide sequence ID" value="NZ_BAAAYY010000014.1"/>
</dbReference>
<keyword evidence="3" id="KW-1185">Reference proteome</keyword>
<dbReference type="SUPFAM" id="SSF53335">
    <property type="entry name" value="S-adenosyl-L-methionine-dependent methyltransferases"/>
    <property type="match status" value="1"/>
</dbReference>
<dbReference type="InterPro" id="IPR029063">
    <property type="entry name" value="SAM-dependent_MTases_sf"/>
</dbReference>
<dbReference type="Proteomes" id="UP000589036">
    <property type="component" value="Unassembled WGS sequence"/>
</dbReference>
<organism evidence="2 3">
    <name type="scientific">Spinactinospora alkalitolerans</name>
    <dbReference type="NCBI Taxonomy" id="687207"/>
    <lineage>
        <taxon>Bacteria</taxon>
        <taxon>Bacillati</taxon>
        <taxon>Actinomycetota</taxon>
        <taxon>Actinomycetes</taxon>
        <taxon>Streptosporangiales</taxon>
        <taxon>Nocardiopsidaceae</taxon>
        <taxon>Spinactinospora</taxon>
    </lineage>
</organism>
<dbReference type="GO" id="GO:0008168">
    <property type="term" value="F:methyltransferase activity"/>
    <property type="evidence" value="ECO:0007669"/>
    <property type="project" value="UniProtKB-KW"/>
</dbReference>
<reference evidence="2 3" key="1">
    <citation type="submission" date="2020-07" db="EMBL/GenBank/DDBJ databases">
        <title>Sequencing the genomes of 1000 actinobacteria strains.</title>
        <authorList>
            <person name="Klenk H.-P."/>
        </authorList>
    </citation>
    <scope>NUCLEOTIDE SEQUENCE [LARGE SCALE GENOMIC DNA]</scope>
    <source>
        <strain evidence="2 3">CXB654</strain>
    </source>
</reference>
<dbReference type="AlphaFoldDB" id="A0A852U4B9"/>
<dbReference type="Pfam" id="PF13649">
    <property type="entry name" value="Methyltransf_25"/>
    <property type="match status" value="1"/>
</dbReference>
<gene>
    <name evidence="2" type="ORF">HDA32_005475</name>
</gene>
<sequence length="310" mass="32265">MATSESDLPARVDALMNGAWLLAALAAAAGGRPLSEEHGALLGAAGYAERGPEGWRLPPAHRAVLADRADAFPAQIARILRDAADAAEGRGGGAAEAHDGEDDDAALVSAGRSSGEHMAGFLDLLAARAPGFGDLLRRDGLRFLDVGTGTGAIAATVVARVPGARAVGLDVQPRILRLAEERLADRGLLDRVELRLQDVADLAETGAYDLAWLPLSVIAPEAAVRALPRVRAALRPGGRLICATALRGGRPDGTGAVREAVIRWRAARRGITPWPPAELAERLTAAGYHGIREVETPPHGMAVVIAEAPR</sequence>
<keyword evidence="2" id="KW-0808">Transferase</keyword>
<dbReference type="PANTHER" id="PTHR43591:SF24">
    <property type="entry name" value="2-METHOXY-6-POLYPRENYL-1,4-BENZOQUINOL METHYLASE, MITOCHONDRIAL"/>
    <property type="match status" value="1"/>
</dbReference>
<protein>
    <submittedName>
        <fullName evidence="2">SAM-dependent methyltransferase</fullName>
    </submittedName>
</protein>
<dbReference type="GO" id="GO:0032259">
    <property type="term" value="P:methylation"/>
    <property type="evidence" value="ECO:0007669"/>
    <property type="project" value="UniProtKB-KW"/>
</dbReference>
<accession>A0A852U4B9</accession>
<keyword evidence="2" id="KW-0489">Methyltransferase</keyword>
<dbReference type="Gene3D" id="3.40.50.150">
    <property type="entry name" value="Vaccinia Virus protein VP39"/>
    <property type="match status" value="1"/>
</dbReference>
<evidence type="ECO:0000313" key="2">
    <source>
        <dbReference type="EMBL" id="NYE50355.1"/>
    </source>
</evidence>